<dbReference type="GO" id="GO:0001664">
    <property type="term" value="F:G protein-coupled receptor binding"/>
    <property type="evidence" value="ECO:0007669"/>
    <property type="project" value="TreeGrafter"/>
</dbReference>
<evidence type="ECO:0000256" key="2">
    <source>
        <dbReference type="ARBA" id="ARBA00022679"/>
    </source>
</evidence>
<proteinExistence type="predicted"/>
<evidence type="ECO:0000256" key="3">
    <source>
        <dbReference type="ARBA" id="ARBA00022741"/>
    </source>
</evidence>
<dbReference type="InterPro" id="IPR011009">
    <property type="entry name" value="Kinase-like_dom_sf"/>
</dbReference>
<dbReference type="GO" id="GO:0004703">
    <property type="term" value="F:G protein-coupled receptor kinase activity"/>
    <property type="evidence" value="ECO:0007669"/>
    <property type="project" value="TreeGrafter"/>
</dbReference>
<dbReference type="Pfam" id="PF00069">
    <property type="entry name" value="Pkinase"/>
    <property type="match status" value="1"/>
</dbReference>
<name>A0A672PS71_SINGR</name>
<organism evidence="7 8">
    <name type="scientific">Sinocyclocheilus grahami</name>
    <name type="common">Dianchi golden-line fish</name>
    <name type="synonym">Barbus grahami</name>
    <dbReference type="NCBI Taxonomy" id="75366"/>
    <lineage>
        <taxon>Eukaryota</taxon>
        <taxon>Metazoa</taxon>
        <taxon>Chordata</taxon>
        <taxon>Craniata</taxon>
        <taxon>Vertebrata</taxon>
        <taxon>Euteleostomi</taxon>
        <taxon>Actinopterygii</taxon>
        <taxon>Neopterygii</taxon>
        <taxon>Teleostei</taxon>
        <taxon>Ostariophysi</taxon>
        <taxon>Cypriniformes</taxon>
        <taxon>Cyprinidae</taxon>
        <taxon>Cyprininae</taxon>
        <taxon>Sinocyclocheilus</taxon>
    </lineage>
</organism>
<evidence type="ECO:0000313" key="8">
    <source>
        <dbReference type="Proteomes" id="UP000472262"/>
    </source>
</evidence>
<dbReference type="InParanoid" id="A0A672PS71"/>
<feature type="domain" description="Protein kinase" evidence="6">
    <location>
        <begin position="1"/>
        <end position="175"/>
    </location>
</feature>
<dbReference type="OMA" id="XPEMFSS"/>
<dbReference type="GO" id="GO:0007186">
    <property type="term" value="P:G protein-coupled receptor signaling pathway"/>
    <property type="evidence" value="ECO:0007669"/>
    <property type="project" value="TreeGrafter"/>
</dbReference>
<accession>A0A672PS71</accession>
<dbReference type="PANTHER" id="PTHR24355">
    <property type="entry name" value="G PROTEIN-COUPLED RECEPTOR KINASE/RIBOSOMAL PROTEIN S6 KINASE"/>
    <property type="match status" value="1"/>
</dbReference>
<dbReference type="Gene3D" id="3.30.200.20">
    <property type="entry name" value="Phosphorylase Kinase, domain 1"/>
    <property type="match status" value="1"/>
</dbReference>
<dbReference type="InterPro" id="IPR000719">
    <property type="entry name" value="Prot_kinase_dom"/>
</dbReference>
<dbReference type="AlphaFoldDB" id="A0A672PS71"/>
<evidence type="ECO:0000313" key="7">
    <source>
        <dbReference type="Ensembl" id="ENSSGRP00000066666.1"/>
    </source>
</evidence>
<keyword evidence="1" id="KW-0723">Serine/threonine-protein kinase</keyword>
<dbReference type="SUPFAM" id="SSF56112">
    <property type="entry name" value="Protein kinase-like (PK-like)"/>
    <property type="match status" value="1"/>
</dbReference>
<keyword evidence="2" id="KW-0808">Transferase</keyword>
<dbReference type="GO" id="GO:0009966">
    <property type="term" value="P:regulation of signal transduction"/>
    <property type="evidence" value="ECO:0007669"/>
    <property type="project" value="TreeGrafter"/>
</dbReference>
<dbReference type="Gene3D" id="1.10.510.10">
    <property type="entry name" value="Transferase(Phosphotransferase) domain 1"/>
    <property type="match status" value="2"/>
</dbReference>
<evidence type="ECO:0000256" key="4">
    <source>
        <dbReference type="ARBA" id="ARBA00022777"/>
    </source>
</evidence>
<dbReference type="Proteomes" id="UP000472262">
    <property type="component" value="Unassembled WGS sequence"/>
</dbReference>
<dbReference type="PANTHER" id="PTHR24355:SF30">
    <property type="entry name" value="SERINE_THREONINE-PROTEIN KINASE 32B ISOFORM X1"/>
    <property type="match status" value="1"/>
</dbReference>
<keyword evidence="5" id="KW-0067">ATP-binding</keyword>
<evidence type="ECO:0000256" key="5">
    <source>
        <dbReference type="ARBA" id="ARBA00022840"/>
    </source>
</evidence>
<dbReference type="Ensembl" id="ENSSGRT00000071059.1">
    <property type="protein sequence ID" value="ENSSGRP00000066666.1"/>
    <property type="gene ID" value="ENSSGRG00000034251.1"/>
</dbReference>
<reference evidence="7" key="1">
    <citation type="submission" date="2025-08" db="UniProtKB">
        <authorList>
            <consortium name="Ensembl"/>
        </authorList>
    </citation>
    <scope>IDENTIFICATION</scope>
</reference>
<protein>
    <submittedName>
        <fullName evidence="7">Serine/threonine kinase 32B</fullName>
    </submittedName>
</protein>
<reference evidence="7" key="2">
    <citation type="submission" date="2025-09" db="UniProtKB">
        <authorList>
            <consortium name="Ensembl"/>
        </authorList>
    </citation>
    <scope>IDENTIFICATION</scope>
</reference>
<sequence length="257" mass="29810">MYAMKYMNKQKCIERDEVRNVLRELQVMQHLQHPFLVNLWFQDEEDLFTVVDLLLGGDLGFHLQKKVGFNEQTVKLYVCELVLALDYLQPPEVFVSFVDRGVGYSFAVDWWTLSITAYELLHGRPFEIRSSTAAAEILSIIHGQQLHFSCDRNVYNFTPRVARQVCLEVQASPYLADVDWDAVLQKSVPPGFVPNEMILESRPLHKKKKCLAKSRNQPSNPLPTHMQSSLDSLAEDVIAFYREKYVRRSPRLSDLKY</sequence>
<dbReference type="GO" id="GO:0005524">
    <property type="term" value="F:ATP binding"/>
    <property type="evidence" value="ECO:0007669"/>
    <property type="project" value="UniProtKB-KW"/>
</dbReference>
<keyword evidence="8" id="KW-1185">Reference proteome</keyword>
<keyword evidence="4" id="KW-0418">Kinase</keyword>
<keyword evidence="3" id="KW-0547">Nucleotide-binding</keyword>
<dbReference type="SMART" id="SM00220">
    <property type="entry name" value="S_TKc"/>
    <property type="match status" value="1"/>
</dbReference>
<evidence type="ECO:0000259" key="6">
    <source>
        <dbReference type="SMART" id="SM00220"/>
    </source>
</evidence>
<evidence type="ECO:0000256" key="1">
    <source>
        <dbReference type="ARBA" id="ARBA00022527"/>
    </source>
</evidence>